<protein>
    <submittedName>
        <fullName evidence="1">G9623 protein</fullName>
    </submittedName>
</protein>
<comment type="caution">
    <text evidence="1">The sequence shown here is derived from an EMBL/GenBank/DDBJ whole genome shotgun (WGS) entry which is preliminary data.</text>
</comment>
<reference evidence="1 2" key="1">
    <citation type="submission" date="2024-06" db="EMBL/GenBank/DDBJ databases">
        <authorList>
            <person name="Kraege A."/>
            <person name="Thomma B."/>
        </authorList>
    </citation>
    <scope>NUCLEOTIDE SEQUENCE [LARGE SCALE GENOMIC DNA]</scope>
</reference>
<organism evidence="1 2">
    <name type="scientific">Coccomyxa viridis</name>
    <dbReference type="NCBI Taxonomy" id="1274662"/>
    <lineage>
        <taxon>Eukaryota</taxon>
        <taxon>Viridiplantae</taxon>
        <taxon>Chlorophyta</taxon>
        <taxon>core chlorophytes</taxon>
        <taxon>Trebouxiophyceae</taxon>
        <taxon>Trebouxiophyceae incertae sedis</taxon>
        <taxon>Coccomyxaceae</taxon>
        <taxon>Coccomyxa</taxon>
    </lineage>
</organism>
<evidence type="ECO:0000313" key="2">
    <source>
        <dbReference type="Proteomes" id="UP001497392"/>
    </source>
</evidence>
<dbReference type="SUPFAM" id="SSF51556">
    <property type="entry name" value="Metallo-dependent hydrolases"/>
    <property type="match status" value="1"/>
</dbReference>
<gene>
    <name evidence="1" type="primary">g9623</name>
    <name evidence="1" type="ORF">VP750_LOCUS8674</name>
</gene>
<dbReference type="Proteomes" id="UP001497392">
    <property type="component" value="Unassembled WGS sequence"/>
</dbReference>
<proteinExistence type="predicted"/>
<accession>A0ABP1GAD8</accession>
<name>A0ABP1GAD8_9CHLO</name>
<keyword evidence="2" id="KW-1185">Reference proteome</keyword>
<evidence type="ECO:0000313" key="1">
    <source>
        <dbReference type="EMBL" id="CAL5226768.1"/>
    </source>
</evidence>
<dbReference type="InterPro" id="IPR032466">
    <property type="entry name" value="Metal_Hydrolase"/>
</dbReference>
<sequence>MLFPSYLPAQVNEYGANVIKAHLGKFGLFAALPIPYMNDSVAEIGHALDLLNALGITVMANLHGKYLGDELY</sequence>
<dbReference type="EMBL" id="CAXHTA020000016">
    <property type="protein sequence ID" value="CAL5226768.1"/>
    <property type="molecule type" value="Genomic_DNA"/>
</dbReference>
<dbReference type="Gene3D" id="3.20.20.140">
    <property type="entry name" value="Metal-dependent hydrolases"/>
    <property type="match status" value="1"/>
</dbReference>